<keyword evidence="3 6" id="KW-0812">Transmembrane</keyword>
<dbReference type="AlphaFoldDB" id="A0A375YLR4"/>
<feature type="domain" description="Major facilitator superfamily (MFS) profile" evidence="7">
    <location>
        <begin position="20"/>
        <end position="474"/>
    </location>
</feature>
<feature type="transmembrane region" description="Helical" evidence="6">
    <location>
        <begin position="271"/>
        <end position="294"/>
    </location>
</feature>
<dbReference type="Proteomes" id="UP000252008">
    <property type="component" value="Unassembled WGS sequence"/>
</dbReference>
<evidence type="ECO:0000256" key="4">
    <source>
        <dbReference type="ARBA" id="ARBA00022989"/>
    </source>
</evidence>
<keyword evidence="9" id="KW-1185">Reference proteome</keyword>
<dbReference type="Pfam" id="PF07690">
    <property type="entry name" value="MFS_1"/>
    <property type="match status" value="1"/>
</dbReference>
<feature type="transmembrane region" description="Helical" evidence="6">
    <location>
        <begin position="370"/>
        <end position="393"/>
    </location>
</feature>
<feature type="transmembrane region" description="Helical" evidence="6">
    <location>
        <begin position="344"/>
        <end position="364"/>
    </location>
</feature>
<dbReference type="GO" id="GO:0022857">
    <property type="term" value="F:transmembrane transporter activity"/>
    <property type="evidence" value="ECO:0007669"/>
    <property type="project" value="InterPro"/>
</dbReference>
<organism evidence="8 9">
    <name type="scientific">Mycolicibacterium parafortuitum</name>
    <name type="common">Mycobacterium parafortuitum</name>
    <dbReference type="NCBI Taxonomy" id="39692"/>
    <lineage>
        <taxon>Bacteria</taxon>
        <taxon>Bacillati</taxon>
        <taxon>Actinomycetota</taxon>
        <taxon>Actinomycetes</taxon>
        <taxon>Mycobacteriales</taxon>
        <taxon>Mycobacteriaceae</taxon>
        <taxon>Mycolicibacterium</taxon>
    </lineage>
</organism>
<feature type="transmembrane region" description="Helical" evidence="6">
    <location>
        <begin position="112"/>
        <end position="132"/>
    </location>
</feature>
<reference evidence="8 9" key="1">
    <citation type="submission" date="2018-05" db="EMBL/GenBank/DDBJ databases">
        <authorList>
            <consortium name="IHU Genomes"/>
        </authorList>
    </citation>
    <scope>NUCLEOTIDE SEQUENCE [LARGE SCALE GENOMIC DNA]</scope>
    <source>
        <strain evidence="8 9">P7335</strain>
    </source>
</reference>
<feature type="transmembrane region" description="Helical" evidence="6">
    <location>
        <begin position="170"/>
        <end position="193"/>
    </location>
</feature>
<comment type="subcellular location">
    <subcellularLocation>
        <location evidence="1">Cell membrane</location>
        <topology evidence="1">Multi-pass membrane protein</topology>
    </subcellularLocation>
</comment>
<evidence type="ECO:0000256" key="2">
    <source>
        <dbReference type="ARBA" id="ARBA00022448"/>
    </source>
</evidence>
<feature type="transmembrane region" description="Helical" evidence="6">
    <location>
        <begin position="205"/>
        <end position="226"/>
    </location>
</feature>
<dbReference type="SUPFAM" id="SSF103473">
    <property type="entry name" value="MFS general substrate transporter"/>
    <property type="match status" value="1"/>
</dbReference>
<keyword evidence="2" id="KW-0813">Transport</keyword>
<feature type="transmembrane region" description="Helical" evidence="6">
    <location>
        <begin position="449"/>
        <end position="471"/>
    </location>
</feature>
<dbReference type="InterPro" id="IPR036259">
    <property type="entry name" value="MFS_trans_sf"/>
</dbReference>
<name>A0A375YLR4_MYCPF</name>
<dbReference type="PANTHER" id="PTHR23501">
    <property type="entry name" value="MAJOR FACILITATOR SUPERFAMILY"/>
    <property type="match status" value="1"/>
</dbReference>
<protein>
    <submittedName>
        <fullName evidence="8">Major facilitator superfamily protein [Nocardia brasiliensis ATCC]</fullName>
    </submittedName>
</protein>
<dbReference type="InterPro" id="IPR020846">
    <property type="entry name" value="MFS_dom"/>
</dbReference>
<evidence type="ECO:0000256" key="6">
    <source>
        <dbReference type="SAM" id="Phobius"/>
    </source>
</evidence>
<feature type="transmembrane region" description="Helical" evidence="6">
    <location>
        <begin position="405"/>
        <end position="424"/>
    </location>
</feature>
<keyword evidence="5 6" id="KW-0472">Membrane</keyword>
<dbReference type="STRING" id="39692.BST38_12890"/>
<feature type="transmembrane region" description="Helical" evidence="6">
    <location>
        <begin position="139"/>
        <end position="158"/>
    </location>
</feature>
<dbReference type="InterPro" id="IPR011701">
    <property type="entry name" value="MFS"/>
</dbReference>
<evidence type="ECO:0000256" key="1">
    <source>
        <dbReference type="ARBA" id="ARBA00004651"/>
    </source>
</evidence>
<evidence type="ECO:0000259" key="7">
    <source>
        <dbReference type="PROSITE" id="PS50850"/>
    </source>
</evidence>
<gene>
    <name evidence="8" type="ORF">MPP7335_03838</name>
</gene>
<feature type="transmembrane region" description="Helical" evidence="6">
    <location>
        <begin position="20"/>
        <end position="45"/>
    </location>
</feature>
<accession>A0A375YLR4</accession>
<dbReference type="PROSITE" id="PS50850">
    <property type="entry name" value="MFS"/>
    <property type="match status" value="1"/>
</dbReference>
<feature type="transmembrane region" description="Helical" evidence="6">
    <location>
        <begin position="314"/>
        <end position="337"/>
    </location>
</feature>
<evidence type="ECO:0000256" key="5">
    <source>
        <dbReference type="ARBA" id="ARBA00023136"/>
    </source>
</evidence>
<evidence type="ECO:0000313" key="9">
    <source>
        <dbReference type="Proteomes" id="UP000252008"/>
    </source>
</evidence>
<evidence type="ECO:0000256" key="3">
    <source>
        <dbReference type="ARBA" id="ARBA00022692"/>
    </source>
</evidence>
<keyword evidence="4 6" id="KW-1133">Transmembrane helix</keyword>
<dbReference type="PANTHER" id="PTHR23501:SF197">
    <property type="entry name" value="COMD"/>
    <property type="match status" value="1"/>
</dbReference>
<feature type="transmembrane region" description="Helical" evidence="6">
    <location>
        <begin position="238"/>
        <end position="259"/>
    </location>
</feature>
<dbReference type="GO" id="GO:0005886">
    <property type="term" value="C:plasma membrane"/>
    <property type="evidence" value="ECO:0007669"/>
    <property type="project" value="UniProtKB-SubCell"/>
</dbReference>
<sequence>MSVALRRPPGEVRNQWSKRLVLWVVVLLLANVLADVVIGAPLMVLPELLDRFDTDQAAWLNVGAMLAGAIWSPLLAKSSDIAGKRRVLVITLLVAGAGALICLVAPNLWTFLVGRFLQGAGFGSVFLTVALVREISAPPVAMTLVGLLTSGASVVGVLEPFLMKPVVDAYGYRGVFTVAALLAAGAALGVRCLVPESPVRAGSRVDVAGAVLLGGGVGALLAYLTLAPSVGWSDGRMIALGLAGVAALALWAVSSLRLAEPIVDLRALHRPVVLTLVALLLAAGAFRSVLHLIGIVAHVPADLGLGYGLGDGEAIALLLAVPNLGIVVGGVCAGWLSGRHSGPALPLLGGIALGTIAAVTMLAGVSVLPLAVGCAGMLGVAAGAIGASGYNLAMDHAAPGEHGTIAGLVSVTLALGSVVVTFAGGEVLKVTESAAVISGGAPVSTAFGVYLYVVMAGACFALAAIPAAMVWRTRSTARGAAPGSGGDR</sequence>
<dbReference type="EMBL" id="UEGS01000001">
    <property type="protein sequence ID" value="SRX82080.1"/>
    <property type="molecule type" value="Genomic_DNA"/>
</dbReference>
<proteinExistence type="predicted"/>
<dbReference type="Gene3D" id="1.20.1250.20">
    <property type="entry name" value="MFS general substrate transporter like domains"/>
    <property type="match status" value="2"/>
</dbReference>
<evidence type="ECO:0000313" key="8">
    <source>
        <dbReference type="EMBL" id="SRX82080.1"/>
    </source>
</evidence>
<feature type="transmembrane region" description="Helical" evidence="6">
    <location>
        <begin position="57"/>
        <end position="75"/>
    </location>
</feature>
<feature type="transmembrane region" description="Helical" evidence="6">
    <location>
        <begin position="87"/>
        <end position="106"/>
    </location>
</feature>